<feature type="transmembrane region" description="Helical" evidence="2">
    <location>
        <begin position="41"/>
        <end position="59"/>
    </location>
</feature>
<keyword evidence="1" id="KW-0393">Immunoglobulin domain</keyword>
<gene>
    <name evidence="4" type="primary">cd79a</name>
</gene>
<feature type="domain" description="Ig-like" evidence="3">
    <location>
        <begin position="84"/>
        <end position="145"/>
    </location>
</feature>
<dbReference type="InterPro" id="IPR036179">
    <property type="entry name" value="Ig-like_dom_sf"/>
</dbReference>
<evidence type="ECO:0000259" key="3">
    <source>
        <dbReference type="PROSITE" id="PS50835"/>
    </source>
</evidence>
<reference evidence="4" key="1">
    <citation type="submission" date="2019-06" db="EMBL/GenBank/DDBJ databases">
        <authorList>
            <consortium name="Wellcome Sanger Institute Data Sharing"/>
        </authorList>
    </citation>
    <scope>NUCLEOTIDE SEQUENCE [LARGE SCALE GENOMIC DNA]</scope>
</reference>
<evidence type="ECO:0000256" key="1">
    <source>
        <dbReference type="ARBA" id="ARBA00023319"/>
    </source>
</evidence>
<dbReference type="GO" id="GO:0030183">
    <property type="term" value="P:B cell differentiation"/>
    <property type="evidence" value="ECO:0007669"/>
    <property type="project" value="TreeGrafter"/>
</dbReference>
<dbReference type="InParanoid" id="A0A667ZLU4"/>
<dbReference type="AlphaFoldDB" id="A0A667ZLU4"/>
<dbReference type="InterPro" id="IPR003599">
    <property type="entry name" value="Ig_sub"/>
</dbReference>
<dbReference type="Gene3D" id="2.60.40.10">
    <property type="entry name" value="Immunoglobulins"/>
    <property type="match status" value="1"/>
</dbReference>
<keyword evidence="2" id="KW-0812">Transmembrane</keyword>
<dbReference type="GO" id="GO:0019815">
    <property type="term" value="C:B cell receptor complex"/>
    <property type="evidence" value="ECO:0007669"/>
    <property type="project" value="TreeGrafter"/>
</dbReference>
<dbReference type="Proteomes" id="UP000472263">
    <property type="component" value="Chromosome 16"/>
</dbReference>
<reference evidence="4" key="3">
    <citation type="submission" date="2025-09" db="UniProtKB">
        <authorList>
            <consortium name="Ensembl"/>
        </authorList>
    </citation>
    <scope>IDENTIFICATION</scope>
</reference>
<accession>A0A667ZLU4</accession>
<dbReference type="GeneTree" id="ENSGT00940000154363"/>
<keyword evidence="2" id="KW-1133">Transmembrane helix</keyword>
<proteinExistence type="predicted"/>
<dbReference type="GO" id="GO:0009897">
    <property type="term" value="C:external side of plasma membrane"/>
    <property type="evidence" value="ECO:0007669"/>
    <property type="project" value="TreeGrafter"/>
</dbReference>
<dbReference type="Pfam" id="PF07686">
    <property type="entry name" value="V-set"/>
    <property type="match status" value="1"/>
</dbReference>
<organism evidence="4 5">
    <name type="scientific">Myripristis murdjan</name>
    <name type="common">pinecone soldierfish</name>
    <dbReference type="NCBI Taxonomy" id="586833"/>
    <lineage>
        <taxon>Eukaryota</taxon>
        <taxon>Metazoa</taxon>
        <taxon>Chordata</taxon>
        <taxon>Craniata</taxon>
        <taxon>Vertebrata</taxon>
        <taxon>Euteleostomi</taxon>
        <taxon>Actinopterygii</taxon>
        <taxon>Neopterygii</taxon>
        <taxon>Teleostei</taxon>
        <taxon>Neoteleostei</taxon>
        <taxon>Acanthomorphata</taxon>
        <taxon>Holocentriformes</taxon>
        <taxon>Holocentridae</taxon>
        <taxon>Myripristis</taxon>
    </lineage>
</organism>
<dbReference type="PANTHER" id="PTHR14334:SF1">
    <property type="entry name" value="B-CELL ANTIGEN RECEPTOR COMPLEX-ASSOCIATED PROTEIN ALPHA CHAIN"/>
    <property type="match status" value="1"/>
</dbReference>
<evidence type="ECO:0000313" key="5">
    <source>
        <dbReference type="Proteomes" id="UP000472263"/>
    </source>
</evidence>
<dbReference type="GO" id="GO:0050853">
    <property type="term" value="P:B cell receptor signaling pathway"/>
    <property type="evidence" value="ECO:0007669"/>
    <property type="project" value="TreeGrafter"/>
</dbReference>
<keyword evidence="5" id="KW-1185">Reference proteome</keyword>
<evidence type="ECO:0000256" key="2">
    <source>
        <dbReference type="SAM" id="Phobius"/>
    </source>
</evidence>
<dbReference type="SUPFAM" id="SSF48726">
    <property type="entry name" value="Immunoglobulin"/>
    <property type="match status" value="1"/>
</dbReference>
<dbReference type="PROSITE" id="PS50835">
    <property type="entry name" value="IG_LIKE"/>
    <property type="match status" value="1"/>
</dbReference>
<dbReference type="Ensembl" id="ENSMMDT00005044779.1">
    <property type="protein sequence ID" value="ENSMMDP00005043900.1"/>
    <property type="gene ID" value="ENSMMDG00005020174.1"/>
</dbReference>
<name>A0A667ZLU4_9TELE</name>
<dbReference type="InterPro" id="IPR013783">
    <property type="entry name" value="Ig-like_fold"/>
</dbReference>
<keyword evidence="2" id="KW-0472">Membrane</keyword>
<dbReference type="InterPro" id="IPR013106">
    <property type="entry name" value="Ig_V-set"/>
</dbReference>
<reference evidence="4" key="2">
    <citation type="submission" date="2025-08" db="UniProtKB">
        <authorList>
            <consortium name="Ensembl"/>
        </authorList>
    </citation>
    <scope>IDENTIFICATION</scope>
</reference>
<protein>
    <submittedName>
        <fullName evidence="4">CD79a molecule, immunoglobulin-associated alpha</fullName>
    </submittedName>
</protein>
<evidence type="ECO:0000313" key="4">
    <source>
        <dbReference type="Ensembl" id="ENSMMDP00005043900.1"/>
    </source>
</evidence>
<sequence>MSIQKNKQTNKQKNIHYIFSSEFCSSEPHLLSEQMGSLSSYNFALLILVYYAVLLQVYLSPTFFFPDRPYLQVRFSGTAELECCYIAGGSVDYKWVKKPSASNVTSDEITNSSRVSIILEGKDKTTCSILTIKQAQYNDSGIYRCMLYKDKKTPVYTHGTFLVVYKPLEKTIDISENNKNRILTAEGILLVLCVLLPSASLFCQSKRLTELEKRKIKSEEENIYQGLNLDDCCPAYDQILRTQVTSPYQDVDNVIEEEDDIQLEKP</sequence>
<dbReference type="SMART" id="SM00409">
    <property type="entry name" value="IG"/>
    <property type="match status" value="1"/>
</dbReference>
<dbReference type="PANTHER" id="PTHR14334">
    <property type="entry name" value="B-CELL ANTIGEN RECEPTOR COMPLEX-ASSOCIATED PROTEIN"/>
    <property type="match status" value="1"/>
</dbReference>
<dbReference type="InterPro" id="IPR007110">
    <property type="entry name" value="Ig-like_dom"/>
</dbReference>